<name>A0ABV6F9I3_9MICC</name>
<evidence type="ECO:0000313" key="6">
    <source>
        <dbReference type="Proteomes" id="UP001589766"/>
    </source>
</evidence>
<reference evidence="5 6" key="1">
    <citation type="submission" date="2024-09" db="EMBL/GenBank/DDBJ databases">
        <authorList>
            <person name="Sun Q."/>
            <person name="Mori K."/>
        </authorList>
    </citation>
    <scope>NUCLEOTIDE SEQUENCE [LARGE SCALE GENOMIC DNA]</scope>
    <source>
        <strain evidence="5 6">CCM 7609</strain>
    </source>
</reference>
<dbReference type="InterPro" id="IPR036661">
    <property type="entry name" value="Luciferase-like_sf"/>
</dbReference>
<dbReference type="EMBL" id="JBHLWH010000047">
    <property type="protein sequence ID" value="MFC0250186.1"/>
    <property type="molecule type" value="Genomic_DNA"/>
</dbReference>
<accession>A0ABV6F9I3</accession>
<protein>
    <submittedName>
        <fullName evidence="5">LLM class flavin-dependent oxidoreductase</fullName>
    </submittedName>
</protein>
<dbReference type="PANTHER" id="PTHR30137:SF8">
    <property type="entry name" value="BLR5498 PROTEIN"/>
    <property type="match status" value="1"/>
</dbReference>
<organism evidence="5 6">
    <name type="scientific">Citricoccus parietis</name>
    <dbReference type="NCBI Taxonomy" id="592307"/>
    <lineage>
        <taxon>Bacteria</taxon>
        <taxon>Bacillati</taxon>
        <taxon>Actinomycetota</taxon>
        <taxon>Actinomycetes</taxon>
        <taxon>Micrococcales</taxon>
        <taxon>Micrococcaceae</taxon>
        <taxon>Citricoccus</taxon>
    </lineage>
</organism>
<dbReference type="Gene3D" id="3.20.20.30">
    <property type="entry name" value="Luciferase-like domain"/>
    <property type="match status" value="1"/>
</dbReference>
<evidence type="ECO:0000256" key="2">
    <source>
        <dbReference type="ARBA" id="ARBA00023033"/>
    </source>
</evidence>
<comment type="caution">
    <text evidence="5">The sequence shown here is derived from an EMBL/GenBank/DDBJ whole genome shotgun (WGS) entry which is preliminary data.</text>
</comment>
<feature type="domain" description="Luciferase-like" evidence="4">
    <location>
        <begin position="1"/>
        <end position="305"/>
    </location>
</feature>
<dbReference type="Pfam" id="PF00296">
    <property type="entry name" value="Bac_luciferase"/>
    <property type="match status" value="1"/>
</dbReference>
<keyword evidence="1" id="KW-0560">Oxidoreductase</keyword>
<dbReference type="RefSeq" id="WP_378043655.1">
    <property type="nucleotide sequence ID" value="NZ_JBHLWH010000047.1"/>
</dbReference>
<evidence type="ECO:0000256" key="3">
    <source>
        <dbReference type="SAM" id="MobiDB-lite"/>
    </source>
</evidence>
<proteinExistence type="predicted"/>
<sequence length="399" mass="43431">MRFQVLDIIPHQRNPLTGEMVSTADRLEQVIETARRAEELGYDAFAVGERHAGEFISSSPTTVLAAIAASTSRIRLQSGVTVLSVLDPVRVAEDYATIDQLSRGRLELTIGKGNEVLQYPLFGLDLADQWDLLAEKYALLRRLWDEEDVTWSGRFRSALSEPTTTTPRPFAGTPRVWHGSATSLASAELAGRWGDPLFTANAIQPRENYRVLIEHYVRSYDEAGHDPRHRYIGSGSGAGGVFIADTTAEAKRRFGPVYEALTAGRNVPGNNSPFRDIDHAVSHGPALVGSPEDVARKILDYHVAYGHDLQSVSLPTTLPFAEQLEVLERFATEVIPLVRHAAPTTLWGPEDPFGARTEGVAPISTAPTTPGSAVHGAHPSAPTSSDHRAEPVPAGWRTP</sequence>
<keyword evidence="6" id="KW-1185">Reference proteome</keyword>
<dbReference type="Proteomes" id="UP001589766">
    <property type="component" value="Unassembled WGS sequence"/>
</dbReference>
<dbReference type="InterPro" id="IPR011251">
    <property type="entry name" value="Luciferase-like_dom"/>
</dbReference>
<dbReference type="SUPFAM" id="SSF51679">
    <property type="entry name" value="Bacterial luciferase-like"/>
    <property type="match status" value="1"/>
</dbReference>
<gene>
    <name evidence="5" type="ORF">ACFFIO_16885</name>
</gene>
<keyword evidence="2" id="KW-0503">Monooxygenase</keyword>
<feature type="region of interest" description="Disordered" evidence="3">
    <location>
        <begin position="348"/>
        <end position="399"/>
    </location>
</feature>
<evidence type="ECO:0000256" key="1">
    <source>
        <dbReference type="ARBA" id="ARBA00023002"/>
    </source>
</evidence>
<evidence type="ECO:0000313" key="5">
    <source>
        <dbReference type="EMBL" id="MFC0250186.1"/>
    </source>
</evidence>
<evidence type="ECO:0000259" key="4">
    <source>
        <dbReference type="Pfam" id="PF00296"/>
    </source>
</evidence>
<dbReference type="InterPro" id="IPR050766">
    <property type="entry name" value="Bact_Lucif_Oxidored"/>
</dbReference>
<dbReference type="PANTHER" id="PTHR30137">
    <property type="entry name" value="LUCIFERASE-LIKE MONOOXYGENASE"/>
    <property type="match status" value="1"/>
</dbReference>